<feature type="region of interest" description="Disordered" evidence="1">
    <location>
        <begin position="258"/>
        <end position="310"/>
    </location>
</feature>
<feature type="region of interest" description="Disordered" evidence="1">
    <location>
        <begin position="351"/>
        <end position="448"/>
    </location>
</feature>
<feature type="compositionally biased region" description="Basic and acidic residues" evidence="1">
    <location>
        <begin position="832"/>
        <end position="852"/>
    </location>
</feature>
<comment type="caution">
    <text evidence="2">The sequence shown here is derived from an EMBL/GenBank/DDBJ whole genome shotgun (WGS) entry which is preliminary data.</text>
</comment>
<sequence length="1081" mass="118172">MVGSSGWSYQATVEAGDPFVEALVQSQVWLQHAHRAMLDTLEEQQSLARVLDPGTHSGSGEGTGDRPSPVAMVLLAPVPNYEGLVNGCFCSNTSVYYNKPANEWPNIIIFTGGARYQFDAQGRDRKRINHKDGWVDAFPVAVRNFNVRLHDLRGLNDPHEGAFSGCVGRHTGILEGVLSSPAGRHILTSCFKDIEMAVDGHKPLVVLPYCTSNRHRSVAIGTLISAGLYVLGMDHFLGHLHANASWADMMRRQVTRYATHPVDRQRSRGGGGTIPDPAAHSAPPPATRGGAQKRSSTPNKQPKGGDQGPQLRIQDLETQNRNLYGQACVAEQWNEWFQDQQEKGYLAGYHQETPQHTPRSTPRGTPGQGSRGRSTRGRSGSEDDGGYISRSSTPQRSRSGFFRRGKMGDRSMTPSRRERSPTPTPRGGAAGGSTDRTDNSTAFGDGHDTMDSIIEETLNLVPGIDDDPDDMTPWAANLTFPDLMDLARTIKRDLNDSGHEDKRRDGWKGPVGMGNSARTVLHNVRFWWRPNCHEQPLPFSCDRSLRTWLKTVLLFEPGSIRIMLRDAPMHAQVPPLQDLNLPQGEMRRFMVLARPALADAGFMDHRSTYKGERQPEGQGKKRQQREESRGAYKGDGAFAQEPSDWKEVRKRKDPITHCIDVGISAKGPWTPNGARKELQEVESPQDFALMDPSEEAITEETQLDEAQLKHMRHENMRLRTVLEEAGLGEKAKGAWLAPEAKDPTASSVATVPAEAREPPASCPGTSPSEAVEVPAVVEAVRDADLPDLAPTMTAAPMAESQMVPEPEQGPESMPRGSKVEPVASGHVPSADLRQEAPVEVQEEGHQQPRDEPAVSGPGGEVAEKTEASTAPPRATAEEQLETSDVLLQEDVQFYQQEARRLMQEADAWNQSPPSATPAMVARALEASLAAVGWQHLQVEVLPSPDPAIAAVAVKISGAEFLLRLEQIGQSDGEGTRSLCLLASGDGGANWEALESLLRRRRLHKVVRAAPIATRTVEFAPEEAAQATSPLQSGVAAKYQPKSLSLAELANLPLQPPSCRVSSLQRPKPTADRRFIFNPFVF</sequence>
<feature type="compositionally biased region" description="Polar residues" evidence="1">
    <location>
        <begin position="389"/>
        <end position="398"/>
    </location>
</feature>
<proteinExistence type="predicted"/>
<dbReference type="Proteomes" id="UP000186817">
    <property type="component" value="Unassembled WGS sequence"/>
</dbReference>
<evidence type="ECO:0000313" key="2">
    <source>
        <dbReference type="EMBL" id="OLQ05471.1"/>
    </source>
</evidence>
<organism evidence="2 3">
    <name type="scientific">Symbiodinium microadriaticum</name>
    <name type="common">Dinoflagellate</name>
    <name type="synonym">Zooxanthella microadriatica</name>
    <dbReference type="NCBI Taxonomy" id="2951"/>
    <lineage>
        <taxon>Eukaryota</taxon>
        <taxon>Sar</taxon>
        <taxon>Alveolata</taxon>
        <taxon>Dinophyceae</taxon>
        <taxon>Suessiales</taxon>
        <taxon>Symbiodiniaceae</taxon>
        <taxon>Symbiodinium</taxon>
    </lineage>
</organism>
<evidence type="ECO:0000313" key="3">
    <source>
        <dbReference type="Proteomes" id="UP000186817"/>
    </source>
</evidence>
<feature type="compositionally biased region" description="Basic and acidic residues" evidence="1">
    <location>
        <begin position="607"/>
        <end position="632"/>
    </location>
</feature>
<name>A0A1Q9EDJ7_SYMMI</name>
<evidence type="ECO:0000256" key="1">
    <source>
        <dbReference type="SAM" id="MobiDB-lite"/>
    </source>
</evidence>
<feature type="region of interest" description="Disordered" evidence="1">
    <location>
        <begin position="796"/>
        <end position="884"/>
    </location>
</feature>
<dbReference type="OrthoDB" id="460229at2759"/>
<keyword evidence="3" id="KW-1185">Reference proteome</keyword>
<accession>A0A1Q9EDJ7</accession>
<dbReference type="EMBL" id="LSRX01000184">
    <property type="protein sequence ID" value="OLQ05471.1"/>
    <property type="molecule type" value="Genomic_DNA"/>
</dbReference>
<gene>
    <name evidence="2" type="ORF">AK812_SmicGene11342</name>
</gene>
<protein>
    <submittedName>
        <fullName evidence="2">Uncharacterized protein</fullName>
    </submittedName>
</protein>
<feature type="region of interest" description="Disordered" evidence="1">
    <location>
        <begin position="607"/>
        <end position="650"/>
    </location>
</feature>
<reference evidence="2 3" key="1">
    <citation type="submission" date="2016-02" db="EMBL/GenBank/DDBJ databases">
        <title>Genome analysis of coral dinoflagellate symbionts highlights evolutionary adaptations to a symbiotic lifestyle.</title>
        <authorList>
            <person name="Aranda M."/>
            <person name="Li Y."/>
            <person name="Liew Y.J."/>
            <person name="Baumgarten S."/>
            <person name="Simakov O."/>
            <person name="Wilson M."/>
            <person name="Piel J."/>
            <person name="Ashoor H."/>
            <person name="Bougouffa S."/>
            <person name="Bajic V.B."/>
            <person name="Ryu T."/>
            <person name="Ravasi T."/>
            <person name="Bayer T."/>
            <person name="Micklem G."/>
            <person name="Kim H."/>
            <person name="Bhak J."/>
            <person name="Lajeunesse T.C."/>
            <person name="Voolstra C.R."/>
        </authorList>
    </citation>
    <scope>NUCLEOTIDE SEQUENCE [LARGE SCALE GENOMIC DNA]</scope>
    <source>
        <strain evidence="2 3">CCMP2467</strain>
    </source>
</reference>
<dbReference type="AlphaFoldDB" id="A0A1Q9EDJ7"/>